<gene>
    <name evidence="1" type="ORF">FC75_GL001407</name>
</gene>
<evidence type="ECO:0008006" key="3">
    <source>
        <dbReference type="Google" id="ProtNLM"/>
    </source>
</evidence>
<dbReference type="EMBL" id="AYZJ01000027">
    <property type="protein sequence ID" value="KRN23553.1"/>
    <property type="molecule type" value="Genomic_DNA"/>
</dbReference>
<dbReference type="Proteomes" id="UP000050865">
    <property type="component" value="Unassembled WGS sequence"/>
</dbReference>
<dbReference type="SUPFAM" id="SSF46689">
    <property type="entry name" value="Homeodomain-like"/>
    <property type="match status" value="1"/>
</dbReference>
<dbReference type="InterPro" id="IPR009057">
    <property type="entry name" value="Homeodomain-like_sf"/>
</dbReference>
<keyword evidence="2" id="KW-1185">Reference proteome</keyword>
<protein>
    <recommendedName>
        <fullName evidence="3">HTH tetR-type domain-containing protein</fullName>
    </recommendedName>
</protein>
<evidence type="ECO:0000313" key="1">
    <source>
        <dbReference type="EMBL" id="KRN23553.1"/>
    </source>
</evidence>
<dbReference type="AlphaFoldDB" id="A0A0R2F542"/>
<sequence>MMPKIQLASGMHIDARSANSQVKMLTALQRLHAEGIAFESLKIGKFCQYAGVSRATFYRHHQDLQDILAVELLKQIGAFEHRVDQRTIMDFQNGSALIVSALLDARRLWQLIVWAHAEDRARSLMIGAVQRVLITRDYPSADRTFISEWLGTALLTFALQTAQVEPAMPPAKALSLYRTLIPDLPPIVN</sequence>
<evidence type="ECO:0000313" key="2">
    <source>
        <dbReference type="Proteomes" id="UP000050865"/>
    </source>
</evidence>
<comment type="caution">
    <text evidence="1">The sequence shown here is derived from an EMBL/GenBank/DDBJ whole genome shotgun (WGS) entry which is preliminary data.</text>
</comment>
<organism evidence="1 2">
    <name type="scientific">Lacticaseibacillus camelliae DSM 22697 = JCM 13995</name>
    <dbReference type="NCBI Taxonomy" id="1423730"/>
    <lineage>
        <taxon>Bacteria</taxon>
        <taxon>Bacillati</taxon>
        <taxon>Bacillota</taxon>
        <taxon>Bacilli</taxon>
        <taxon>Lactobacillales</taxon>
        <taxon>Lactobacillaceae</taxon>
        <taxon>Lacticaseibacillus</taxon>
    </lineage>
</organism>
<dbReference type="PATRIC" id="fig|1423730.4.peg.1479"/>
<dbReference type="Gene3D" id="1.10.357.10">
    <property type="entry name" value="Tetracycline Repressor, domain 2"/>
    <property type="match status" value="1"/>
</dbReference>
<dbReference type="STRING" id="1423730.FC75_GL001407"/>
<name>A0A0R2F542_9LACO</name>
<accession>A0A0R2F542</accession>
<reference evidence="1 2" key="1">
    <citation type="journal article" date="2015" name="Genome Announc.">
        <title>Expanding the biotechnology potential of lactobacilli through comparative genomics of 213 strains and associated genera.</title>
        <authorList>
            <person name="Sun Z."/>
            <person name="Harris H.M."/>
            <person name="McCann A."/>
            <person name="Guo C."/>
            <person name="Argimon S."/>
            <person name="Zhang W."/>
            <person name="Yang X."/>
            <person name="Jeffery I.B."/>
            <person name="Cooney J.C."/>
            <person name="Kagawa T.F."/>
            <person name="Liu W."/>
            <person name="Song Y."/>
            <person name="Salvetti E."/>
            <person name="Wrobel A."/>
            <person name="Rasinkangas P."/>
            <person name="Parkhill J."/>
            <person name="Rea M.C."/>
            <person name="O'Sullivan O."/>
            <person name="Ritari J."/>
            <person name="Douillard F.P."/>
            <person name="Paul Ross R."/>
            <person name="Yang R."/>
            <person name="Briner A.E."/>
            <person name="Felis G.E."/>
            <person name="de Vos W.M."/>
            <person name="Barrangou R."/>
            <person name="Klaenhammer T.R."/>
            <person name="Caufield P.W."/>
            <person name="Cui Y."/>
            <person name="Zhang H."/>
            <person name="O'Toole P.W."/>
        </authorList>
    </citation>
    <scope>NUCLEOTIDE SEQUENCE [LARGE SCALE GENOMIC DNA]</scope>
    <source>
        <strain evidence="1 2">DSM 22697</strain>
    </source>
</reference>
<proteinExistence type="predicted"/>